<dbReference type="EMBL" id="KL363182">
    <property type="protein sequence ID" value="KFD59018.1"/>
    <property type="molecule type" value="Genomic_DNA"/>
</dbReference>
<sequence length="82" mass="8833">MAAQCFATAASVQLVSSSPYPLKITCEKFLRSSEVHSGCNHAELPRSAANNHRCVRTSDLKTMKLNLPGIETTGTSETVIPK</sequence>
<organism evidence="2">
    <name type="scientific">Trichuris suis</name>
    <name type="common">pig whipworm</name>
    <dbReference type="NCBI Taxonomy" id="68888"/>
    <lineage>
        <taxon>Eukaryota</taxon>
        <taxon>Metazoa</taxon>
        <taxon>Ecdysozoa</taxon>
        <taxon>Nematoda</taxon>
        <taxon>Enoplea</taxon>
        <taxon>Dorylaimia</taxon>
        <taxon>Trichinellida</taxon>
        <taxon>Trichuridae</taxon>
        <taxon>Trichuris</taxon>
    </lineage>
</organism>
<keyword evidence="3" id="KW-1185">Reference proteome</keyword>
<evidence type="ECO:0000313" key="2">
    <source>
        <dbReference type="EMBL" id="KFD73052.1"/>
    </source>
</evidence>
<dbReference type="Proteomes" id="UP000030758">
    <property type="component" value="Unassembled WGS sequence"/>
</dbReference>
<dbReference type="Proteomes" id="UP000030764">
    <property type="component" value="Unassembled WGS sequence"/>
</dbReference>
<accession>A0A085NUA6</accession>
<dbReference type="AlphaFoldDB" id="A0A085NUA6"/>
<proteinExistence type="predicted"/>
<evidence type="ECO:0000313" key="1">
    <source>
        <dbReference type="EMBL" id="KFD59018.1"/>
    </source>
</evidence>
<dbReference type="EMBL" id="KL367475">
    <property type="protein sequence ID" value="KFD73052.1"/>
    <property type="molecule type" value="Genomic_DNA"/>
</dbReference>
<protein>
    <submittedName>
        <fullName evidence="2">Uncharacterized protein</fullName>
    </submittedName>
</protein>
<reference evidence="2 3" key="1">
    <citation type="journal article" date="2014" name="Nat. Genet.">
        <title>Genome and transcriptome of the porcine whipworm Trichuris suis.</title>
        <authorList>
            <person name="Jex A.R."/>
            <person name="Nejsum P."/>
            <person name="Schwarz E.M."/>
            <person name="Hu L."/>
            <person name="Young N.D."/>
            <person name="Hall R.S."/>
            <person name="Korhonen P.K."/>
            <person name="Liao S."/>
            <person name="Thamsborg S."/>
            <person name="Xia J."/>
            <person name="Xu P."/>
            <person name="Wang S."/>
            <person name="Scheerlinck J.P."/>
            <person name="Hofmann A."/>
            <person name="Sternberg P.W."/>
            <person name="Wang J."/>
            <person name="Gasser R.B."/>
        </authorList>
    </citation>
    <scope>NUCLEOTIDE SEQUENCE [LARGE SCALE GENOMIC DNA]</scope>
    <source>
        <strain evidence="2">DCEP-RM93F</strain>
        <strain evidence="1">DCEP-RM93M</strain>
    </source>
</reference>
<evidence type="ECO:0000313" key="3">
    <source>
        <dbReference type="Proteomes" id="UP000030764"/>
    </source>
</evidence>
<name>A0A085NUA6_9BILA</name>
<gene>
    <name evidence="1" type="ORF">M513_00181</name>
    <name evidence="2" type="ORF">M514_00181</name>
</gene>